<gene>
    <name evidence="2" type="ordered locus">AciX9_3978</name>
</gene>
<evidence type="ECO:0000313" key="2">
    <source>
        <dbReference type="EMBL" id="ADW71252.1"/>
    </source>
</evidence>
<reference evidence="3" key="1">
    <citation type="submission" date="2011-01" db="EMBL/GenBank/DDBJ databases">
        <title>Complete sequence of plasmid2 of Acidobacterium sp. MP5ACTX9.</title>
        <authorList>
            <consortium name="US DOE Joint Genome Institute"/>
            <person name="Lucas S."/>
            <person name="Copeland A."/>
            <person name="Lapidus A."/>
            <person name="Cheng J.-F."/>
            <person name="Goodwin L."/>
            <person name="Pitluck S."/>
            <person name="Teshima H."/>
            <person name="Detter J.C."/>
            <person name="Han C."/>
            <person name="Tapia R."/>
            <person name="Land M."/>
            <person name="Hauser L."/>
            <person name="Kyrpides N."/>
            <person name="Ivanova N."/>
            <person name="Ovchinnikova G."/>
            <person name="Pagani I."/>
            <person name="Rawat S.R."/>
            <person name="Mannisto M."/>
            <person name="Haggblom M.M."/>
            <person name="Woyke T."/>
        </authorList>
    </citation>
    <scope>NUCLEOTIDE SEQUENCE [LARGE SCALE GENOMIC DNA]</scope>
    <source>
        <strain evidence="3">MP5ACTX9</strain>
        <plasmid evidence="3">Plasmid pACIX902</plasmid>
    </source>
</reference>
<name>E8X6V2_GRATM</name>
<keyword evidence="1" id="KW-1133">Transmembrane helix</keyword>
<protein>
    <submittedName>
        <fullName evidence="2">Uncharacterized protein</fullName>
    </submittedName>
</protein>
<keyword evidence="1" id="KW-0472">Membrane</keyword>
<dbReference type="Proteomes" id="UP000000343">
    <property type="component" value="Plasmid pACIX902"/>
</dbReference>
<evidence type="ECO:0000313" key="3">
    <source>
        <dbReference type="Proteomes" id="UP000000343"/>
    </source>
</evidence>
<dbReference type="AlphaFoldDB" id="E8X6V2"/>
<evidence type="ECO:0000256" key="1">
    <source>
        <dbReference type="SAM" id="Phobius"/>
    </source>
</evidence>
<keyword evidence="3" id="KW-1185">Reference proteome</keyword>
<keyword evidence="1" id="KW-0812">Transmembrane</keyword>
<dbReference type="KEGG" id="acm:AciX9_3978"/>
<feature type="transmembrane region" description="Helical" evidence="1">
    <location>
        <begin position="33"/>
        <end position="57"/>
    </location>
</feature>
<dbReference type="EMBL" id="CP002482">
    <property type="protein sequence ID" value="ADW71252.1"/>
    <property type="molecule type" value="Genomic_DNA"/>
</dbReference>
<proteinExistence type="predicted"/>
<accession>E8X6V2</accession>
<geneLocation type="plasmid" evidence="2 3">
    <name>pACIX902</name>
</geneLocation>
<dbReference type="HOGENOM" id="CLU_2665961_0_0_0"/>
<dbReference type="RefSeq" id="WP_013582270.1">
    <property type="nucleotide sequence ID" value="NC_015065.1"/>
</dbReference>
<sequence length="75" mass="8425">MLTSSSLLTAVFALPPLPAMLLRHLGNTTWQQFLILVGGATLAFSLLLYLCTLPSTLRKIRRRKLLKKQGFQDIK</sequence>
<organism evidence="3">
    <name type="scientific">Granulicella tundricola (strain ATCC BAA-1859 / DSM 23138 / MP5ACTX9)</name>
    <dbReference type="NCBI Taxonomy" id="1198114"/>
    <lineage>
        <taxon>Bacteria</taxon>
        <taxon>Pseudomonadati</taxon>
        <taxon>Acidobacteriota</taxon>
        <taxon>Terriglobia</taxon>
        <taxon>Terriglobales</taxon>
        <taxon>Acidobacteriaceae</taxon>
        <taxon>Granulicella</taxon>
    </lineage>
</organism>
<keyword evidence="2" id="KW-0614">Plasmid</keyword>